<dbReference type="EMBL" id="CAJNOI010004693">
    <property type="protein sequence ID" value="CAF1550992.1"/>
    <property type="molecule type" value="Genomic_DNA"/>
</dbReference>
<feature type="region of interest" description="Disordered" evidence="1">
    <location>
        <begin position="83"/>
        <end position="103"/>
    </location>
</feature>
<dbReference type="OrthoDB" id="10052296at2759"/>
<dbReference type="Proteomes" id="UP000663832">
    <property type="component" value="Unassembled WGS sequence"/>
</dbReference>
<feature type="signal peptide" evidence="2">
    <location>
        <begin position="1"/>
        <end position="18"/>
    </location>
</feature>
<protein>
    <submittedName>
        <fullName evidence="4">Uncharacterized protein</fullName>
    </submittedName>
</protein>
<dbReference type="AlphaFoldDB" id="A0A816FGK4"/>
<gene>
    <name evidence="3" type="ORF">BJG266_LOCUS46239</name>
    <name evidence="4" type="ORF">QVE165_LOCUS63265</name>
</gene>
<feature type="chain" id="PRO_5036230020" evidence="2">
    <location>
        <begin position="19"/>
        <end position="238"/>
    </location>
</feature>
<keyword evidence="5" id="KW-1185">Reference proteome</keyword>
<dbReference type="EMBL" id="CAJNOM010005089">
    <property type="protein sequence ID" value="CAF1661193.1"/>
    <property type="molecule type" value="Genomic_DNA"/>
</dbReference>
<evidence type="ECO:0000313" key="3">
    <source>
        <dbReference type="EMBL" id="CAF1550992.1"/>
    </source>
</evidence>
<dbReference type="Proteomes" id="UP000663877">
    <property type="component" value="Unassembled WGS sequence"/>
</dbReference>
<evidence type="ECO:0000313" key="4">
    <source>
        <dbReference type="EMBL" id="CAF1661193.1"/>
    </source>
</evidence>
<reference evidence="4" key="1">
    <citation type="submission" date="2021-02" db="EMBL/GenBank/DDBJ databases">
        <authorList>
            <person name="Nowell W R."/>
        </authorList>
    </citation>
    <scope>NUCLEOTIDE SEQUENCE</scope>
</reference>
<sequence>MRLLCLITLFIAFTINYCEDLEKYRLLRGQCERFPSNSECVELKLKFLNLVKKCQKITTPQQRLICQEVQVKLCFLFPSACGQTTQKPTSSSSSPAKKKVTKKKLVTKPKLVETTTTTTTTTTTVTKPKSVVTTKKSTIITTITTSKEKLSINSTLSNEEFVKVPFDPDELRTRGEYCIRHGKEKKCQELLTNLKTTYSTCGKKTATPKPQQIDCHSFQTHLCKAFPKFPPCLKKTTT</sequence>
<comment type="caution">
    <text evidence="4">The sequence shown here is derived from an EMBL/GenBank/DDBJ whole genome shotgun (WGS) entry which is preliminary data.</text>
</comment>
<evidence type="ECO:0000256" key="2">
    <source>
        <dbReference type="SAM" id="SignalP"/>
    </source>
</evidence>
<organism evidence="4 5">
    <name type="scientific">Adineta steineri</name>
    <dbReference type="NCBI Taxonomy" id="433720"/>
    <lineage>
        <taxon>Eukaryota</taxon>
        <taxon>Metazoa</taxon>
        <taxon>Spiralia</taxon>
        <taxon>Gnathifera</taxon>
        <taxon>Rotifera</taxon>
        <taxon>Eurotatoria</taxon>
        <taxon>Bdelloidea</taxon>
        <taxon>Adinetida</taxon>
        <taxon>Adinetidae</taxon>
        <taxon>Adineta</taxon>
    </lineage>
</organism>
<proteinExistence type="predicted"/>
<name>A0A816FGK4_9BILA</name>
<evidence type="ECO:0000313" key="5">
    <source>
        <dbReference type="Proteomes" id="UP000663832"/>
    </source>
</evidence>
<keyword evidence="2" id="KW-0732">Signal</keyword>
<accession>A0A816FGK4</accession>
<evidence type="ECO:0000256" key="1">
    <source>
        <dbReference type="SAM" id="MobiDB-lite"/>
    </source>
</evidence>
<feature type="compositionally biased region" description="Low complexity" evidence="1">
    <location>
        <begin position="84"/>
        <end position="95"/>
    </location>
</feature>